<feature type="transmembrane region" description="Helical" evidence="7">
    <location>
        <begin position="281"/>
        <end position="301"/>
    </location>
</feature>
<feature type="transmembrane region" description="Helical" evidence="7">
    <location>
        <begin position="463"/>
        <end position="487"/>
    </location>
</feature>
<feature type="transmembrane region" description="Helical" evidence="7">
    <location>
        <begin position="308"/>
        <end position="326"/>
    </location>
</feature>
<dbReference type="EMBL" id="CAIX01000128">
    <property type="protein sequence ID" value="CCI46491.1"/>
    <property type="molecule type" value="Genomic_DNA"/>
</dbReference>
<comment type="caution">
    <text evidence="8">The sequence shown here is derived from an EMBL/GenBank/DDBJ whole genome shotgun (WGS) entry which is preliminary data.</text>
</comment>
<evidence type="ECO:0000256" key="2">
    <source>
        <dbReference type="ARBA" id="ARBA00007168"/>
    </source>
</evidence>
<evidence type="ECO:0000256" key="4">
    <source>
        <dbReference type="ARBA" id="ARBA00022989"/>
    </source>
</evidence>
<comment type="similarity">
    <text evidence="2 7">Belongs to the CTL (choline transporter-like) family.</text>
</comment>
<dbReference type="Proteomes" id="UP000053237">
    <property type="component" value="Unassembled WGS sequence"/>
</dbReference>
<dbReference type="Pfam" id="PF04515">
    <property type="entry name" value="Choline_transpo"/>
    <property type="match status" value="1"/>
</dbReference>
<gene>
    <name evidence="8" type="ORF">BN9_074200</name>
</gene>
<sequence>MNIALSIQSARFTPIKTSPIGFPLAVSPLRVFMESASSDVMHSREIDALSPALSQFGTFDTNALQHTQSQRIRSLPRASDYRRVNSENVSLFGRKLSSESSELDEKEDVQLLTSQSAVSSTLSRFKGPKTRRSCTDLIALVVFFLYWIGMIVLACYAFTRDSNRSFAKYIRNSVDFQGNTCDKDSYLYFPDLERNPDFGVCVDECPDEDGDTLRVDLPITNADSVAEARDSTETEEVEFETYATNTNAYICAPVDVSSEQLVETLFQDSIGRFVGSLSECWSILLISCGITLVTSFIYLLFLRICGCVVLGISMVGVQAILIYGSYRSLQASLDPYSYRHDHRTKQSLQLLAVVLSCSAVLFFLVVVFMIQRLFMAGIFITHASRVLLQLKKLLLVPFLIFLMIIALYGWGIQVSLSIFGAGTTTSRIARIAASSPSTIHVVTESFQVNTKLRWLFLYHLLGMYWSIAFVLSIGDMITATAVSFWYFSEFDNVAARKKLNKWRDPVTYALRSTFSYHLGTLALTSAAVPFIRTSRSVYHNLAKRNDLDTNVAVSCFAKCCCCCVWCFDCCLKYFCKEAMYITAIQGSGYFRSAKLAFTLLTSNLLRFGSVDRIGHSSVFIGKLIVCSTTCLIAWFLSSQMYSPVLPLLAIASMSYSIATAFMTIYETTINVLLLCFTLDENLHGGRGKSVYAPRSLIRSIDSQLRPKWQTIL</sequence>
<evidence type="ECO:0000313" key="9">
    <source>
        <dbReference type="Proteomes" id="UP000053237"/>
    </source>
</evidence>
<keyword evidence="9" id="KW-1185">Reference proteome</keyword>
<keyword evidence="5 7" id="KW-0472">Membrane</keyword>
<evidence type="ECO:0000256" key="1">
    <source>
        <dbReference type="ARBA" id="ARBA00004141"/>
    </source>
</evidence>
<dbReference type="OrthoDB" id="420519at2759"/>
<protein>
    <recommendedName>
        <fullName evidence="7">Choline transporter-like protein</fullName>
    </recommendedName>
</protein>
<keyword evidence="4 7" id="KW-1133">Transmembrane helix</keyword>
<feature type="transmembrane region" description="Helical" evidence="7">
    <location>
        <begin position="137"/>
        <end position="159"/>
    </location>
</feature>
<accession>A0A024GIH6</accession>
<keyword evidence="3 7" id="KW-0812">Transmembrane</keyword>
<dbReference type="AlphaFoldDB" id="A0A024GIH6"/>
<dbReference type="PANTHER" id="PTHR12385">
    <property type="entry name" value="CHOLINE TRANSPORTER-LIKE (SLC FAMILY 44)"/>
    <property type="match status" value="1"/>
</dbReference>
<feature type="transmembrane region" description="Helical" evidence="7">
    <location>
        <begin position="390"/>
        <end position="410"/>
    </location>
</feature>
<dbReference type="GO" id="GO:0022857">
    <property type="term" value="F:transmembrane transporter activity"/>
    <property type="evidence" value="ECO:0007669"/>
    <property type="project" value="UniProtKB-UniRule"/>
</dbReference>
<feature type="transmembrane region" description="Helical" evidence="7">
    <location>
        <begin position="346"/>
        <end position="370"/>
    </location>
</feature>
<dbReference type="InterPro" id="IPR007603">
    <property type="entry name" value="Choline_transptr-like"/>
</dbReference>
<keyword evidence="6" id="KW-0325">Glycoprotein</keyword>
<evidence type="ECO:0000256" key="3">
    <source>
        <dbReference type="ARBA" id="ARBA00022692"/>
    </source>
</evidence>
<comment type="function">
    <text evidence="7">Choline transporter.</text>
</comment>
<feature type="transmembrane region" description="Helical" evidence="7">
    <location>
        <begin position="617"/>
        <end position="637"/>
    </location>
</feature>
<evidence type="ECO:0000256" key="6">
    <source>
        <dbReference type="ARBA" id="ARBA00023180"/>
    </source>
</evidence>
<comment type="subcellular location">
    <subcellularLocation>
        <location evidence="7">Cell membrane</location>
        <topology evidence="7">Multi-pass membrane protein</topology>
    </subcellularLocation>
    <subcellularLocation>
        <location evidence="1">Membrane</location>
        <topology evidence="1">Multi-pass membrane protein</topology>
    </subcellularLocation>
</comment>
<proteinExistence type="inferred from homology"/>
<evidence type="ECO:0000256" key="5">
    <source>
        <dbReference type="ARBA" id="ARBA00023136"/>
    </source>
</evidence>
<dbReference type="PANTHER" id="PTHR12385:SF14">
    <property type="entry name" value="CHOLINE TRANSPORTER-LIKE 2"/>
    <property type="match status" value="1"/>
</dbReference>
<dbReference type="InParanoid" id="A0A024GIH6"/>
<evidence type="ECO:0000256" key="7">
    <source>
        <dbReference type="RuleBase" id="RU368066"/>
    </source>
</evidence>
<evidence type="ECO:0000313" key="8">
    <source>
        <dbReference type="EMBL" id="CCI46491.1"/>
    </source>
</evidence>
<name>A0A024GIH6_9STRA</name>
<dbReference type="GO" id="GO:0005886">
    <property type="term" value="C:plasma membrane"/>
    <property type="evidence" value="ECO:0007669"/>
    <property type="project" value="UniProtKB-SubCell"/>
</dbReference>
<organism evidence="8 9">
    <name type="scientific">Albugo candida</name>
    <dbReference type="NCBI Taxonomy" id="65357"/>
    <lineage>
        <taxon>Eukaryota</taxon>
        <taxon>Sar</taxon>
        <taxon>Stramenopiles</taxon>
        <taxon>Oomycota</taxon>
        <taxon>Peronosporomycetes</taxon>
        <taxon>Albuginales</taxon>
        <taxon>Albuginaceae</taxon>
        <taxon>Albugo</taxon>
    </lineage>
</organism>
<reference evidence="8 9" key="1">
    <citation type="submission" date="2012-05" db="EMBL/GenBank/DDBJ databases">
        <title>Recombination and specialization in a pathogen metapopulation.</title>
        <authorList>
            <person name="Gardiner A."/>
            <person name="Kemen E."/>
            <person name="Schultz-Larsen T."/>
            <person name="MacLean D."/>
            <person name="Van Oosterhout C."/>
            <person name="Jones J.D.G."/>
        </authorList>
    </citation>
    <scope>NUCLEOTIDE SEQUENCE [LARGE SCALE GENOMIC DNA]</scope>
    <source>
        <strain evidence="8 9">Ac Nc2</strain>
    </source>
</reference>